<gene>
    <name evidence="1" type="ORF">TNCT_40711</name>
</gene>
<organism evidence="1 2">
    <name type="scientific">Trichonephila clavata</name>
    <name type="common">Joro spider</name>
    <name type="synonym">Nephila clavata</name>
    <dbReference type="NCBI Taxonomy" id="2740835"/>
    <lineage>
        <taxon>Eukaryota</taxon>
        <taxon>Metazoa</taxon>
        <taxon>Ecdysozoa</taxon>
        <taxon>Arthropoda</taxon>
        <taxon>Chelicerata</taxon>
        <taxon>Arachnida</taxon>
        <taxon>Araneae</taxon>
        <taxon>Araneomorphae</taxon>
        <taxon>Entelegynae</taxon>
        <taxon>Araneoidea</taxon>
        <taxon>Nephilidae</taxon>
        <taxon>Trichonephila</taxon>
    </lineage>
</organism>
<evidence type="ECO:0000313" key="2">
    <source>
        <dbReference type="Proteomes" id="UP000887116"/>
    </source>
</evidence>
<reference evidence="1" key="1">
    <citation type="submission" date="2020-07" db="EMBL/GenBank/DDBJ databases">
        <title>Multicomponent nature underlies the extraordinary mechanical properties of spider dragline silk.</title>
        <authorList>
            <person name="Kono N."/>
            <person name="Nakamura H."/>
            <person name="Mori M."/>
            <person name="Yoshida Y."/>
            <person name="Ohtoshi R."/>
            <person name="Malay A.D."/>
            <person name="Moran D.A.P."/>
            <person name="Tomita M."/>
            <person name="Numata K."/>
            <person name="Arakawa K."/>
        </authorList>
    </citation>
    <scope>NUCLEOTIDE SEQUENCE</scope>
</reference>
<dbReference type="Proteomes" id="UP000887116">
    <property type="component" value="Unassembled WGS sequence"/>
</dbReference>
<keyword evidence="2" id="KW-1185">Reference proteome</keyword>
<comment type="caution">
    <text evidence="1">The sequence shown here is derived from an EMBL/GenBank/DDBJ whole genome shotgun (WGS) entry which is preliminary data.</text>
</comment>
<sequence>MHITTQNFIIAHDTRNLNLSVHLNDNNEQLNYIFVREASKIRNYGKNSMGEGATAKLSSIKYCIDRF</sequence>
<name>A0A8X6LEN8_TRICU</name>
<accession>A0A8X6LEN8</accession>
<dbReference type="AlphaFoldDB" id="A0A8X6LEN8"/>
<proteinExistence type="predicted"/>
<evidence type="ECO:0000313" key="1">
    <source>
        <dbReference type="EMBL" id="GFR07015.1"/>
    </source>
</evidence>
<dbReference type="EMBL" id="BMAO01006220">
    <property type="protein sequence ID" value="GFR07015.1"/>
    <property type="molecule type" value="Genomic_DNA"/>
</dbReference>
<protein>
    <submittedName>
        <fullName evidence="1">Uncharacterized protein</fullName>
    </submittedName>
</protein>